<dbReference type="AlphaFoldDB" id="A0AAD9DFY3"/>
<sequence length="256" mass="28315">MSTPPARSILLASPPGQFDLILEDIQSIAPKSLSEDVIDVSALRAEWAATTGHAIVETSAADDTTDESNGCIDALRKAMDDYVNLKFTSPGVRAAHRVKQEDGGETITITTYAERIDLANHSVGSWNACYAVNPSLGHISGSVSITAHTFENGGNVQLHSNMSLDETNAECITSNDNADKQLIWAKSIVKQVQAWEDKEVMDKLADMYERMNNEYLKSLRRVMPITRTKMDWNVLAHRVRITLGEGHDKDKLKHQH</sequence>
<dbReference type="PANTHER" id="PTHR10653">
    <property type="entry name" value="F-ACTIN-CAPPING PROTEIN SUBUNIT ALPHA"/>
    <property type="match status" value="1"/>
</dbReference>
<organism evidence="4 5">
    <name type="scientific">Skeletonema marinoi</name>
    <dbReference type="NCBI Taxonomy" id="267567"/>
    <lineage>
        <taxon>Eukaryota</taxon>
        <taxon>Sar</taxon>
        <taxon>Stramenopiles</taxon>
        <taxon>Ochrophyta</taxon>
        <taxon>Bacillariophyta</taxon>
        <taxon>Coscinodiscophyceae</taxon>
        <taxon>Thalassiosirophycidae</taxon>
        <taxon>Thalassiosirales</taxon>
        <taxon>Skeletonemataceae</taxon>
        <taxon>Skeletonema</taxon>
        <taxon>Skeletonema marinoi-dohrnii complex</taxon>
    </lineage>
</organism>
<evidence type="ECO:0000256" key="2">
    <source>
        <dbReference type="ARBA" id="ARBA00023203"/>
    </source>
</evidence>
<dbReference type="GO" id="GO:0051016">
    <property type="term" value="P:barbed-end actin filament capping"/>
    <property type="evidence" value="ECO:0007669"/>
    <property type="project" value="UniProtKB-UniRule"/>
</dbReference>
<comment type="similarity">
    <text evidence="3">Belongs to the F-actin-capping protein alpha subunit family.</text>
</comment>
<dbReference type="Proteomes" id="UP001224775">
    <property type="component" value="Unassembled WGS sequence"/>
</dbReference>
<dbReference type="GO" id="GO:0051015">
    <property type="term" value="F:actin filament binding"/>
    <property type="evidence" value="ECO:0007669"/>
    <property type="project" value="TreeGrafter"/>
</dbReference>
<comment type="function">
    <text evidence="3">F-actin-capping proteins bind in a Ca(2+)-independent manner to the fast growing ends of actin filaments (barbed end) thereby blocking the exchange of subunits at these ends. Unlike other capping proteins (such as gelsolin and severin), these proteins do not sever actin filaments.</text>
</comment>
<keyword evidence="2 3" id="KW-0009">Actin-binding</keyword>
<evidence type="ECO:0000256" key="3">
    <source>
        <dbReference type="RuleBase" id="RU365077"/>
    </source>
</evidence>
<dbReference type="InterPro" id="IPR002189">
    <property type="entry name" value="CapZ_alpha"/>
</dbReference>
<dbReference type="GO" id="GO:0030036">
    <property type="term" value="P:actin cytoskeleton organization"/>
    <property type="evidence" value="ECO:0007669"/>
    <property type="project" value="TreeGrafter"/>
</dbReference>
<dbReference type="GO" id="GO:0030863">
    <property type="term" value="C:cortical cytoskeleton"/>
    <property type="evidence" value="ECO:0007669"/>
    <property type="project" value="TreeGrafter"/>
</dbReference>
<evidence type="ECO:0000313" key="5">
    <source>
        <dbReference type="Proteomes" id="UP001224775"/>
    </source>
</evidence>
<protein>
    <recommendedName>
        <fullName evidence="3">F-actin-capping protein subunit alpha</fullName>
    </recommendedName>
</protein>
<dbReference type="Gene3D" id="3.90.1150.210">
    <property type="entry name" value="F-actin capping protein, beta subunit"/>
    <property type="match status" value="1"/>
</dbReference>
<dbReference type="InterPro" id="IPR042276">
    <property type="entry name" value="CapZ_alpha/beta_2"/>
</dbReference>
<dbReference type="EMBL" id="JATAAI010000006">
    <property type="protein sequence ID" value="KAK1744749.1"/>
    <property type="molecule type" value="Genomic_DNA"/>
</dbReference>
<evidence type="ECO:0000256" key="1">
    <source>
        <dbReference type="ARBA" id="ARBA00022467"/>
    </source>
</evidence>
<gene>
    <name evidence="4" type="ORF">QTG54_004040</name>
</gene>
<comment type="subunit">
    <text evidence="3">Heterodimer of an alpha and a beta subunit.</text>
</comment>
<name>A0AAD9DFY3_9STRA</name>
<dbReference type="SUPFAM" id="SSF90096">
    <property type="entry name" value="Subunits of heterodimeric actin filament capping protein Capz"/>
    <property type="match status" value="1"/>
</dbReference>
<accession>A0AAD9DFY3</accession>
<dbReference type="GO" id="GO:0008290">
    <property type="term" value="C:F-actin capping protein complex"/>
    <property type="evidence" value="ECO:0007669"/>
    <property type="project" value="UniProtKB-UniRule"/>
</dbReference>
<evidence type="ECO:0000313" key="4">
    <source>
        <dbReference type="EMBL" id="KAK1744749.1"/>
    </source>
</evidence>
<comment type="caution">
    <text evidence="4">The sequence shown here is derived from an EMBL/GenBank/DDBJ whole genome shotgun (WGS) entry which is preliminary data.</text>
</comment>
<keyword evidence="5" id="KW-1185">Reference proteome</keyword>
<keyword evidence="1 3" id="KW-0117">Actin capping</keyword>
<proteinExistence type="inferred from homology"/>
<dbReference type="InterPro" id="IPR037282">
    <property type="entry name" value="CapZ_alpha/beta"/>
</dbReference>
<dbReference type="Pfam" id="PF01267">
    <property type="entry name" value="F-actin_cap_A"/>
    <property type="match status" value="1"/>
</dbReference>
<reference evidence="4" key="1">
    <citation type="submission" date="2023-06" db="EMBL/GenBank/DDBJ databases">
        <title>Survivors Of The Sea: Transcriptome response of Skeletonema marinoi to long-term dormancy.</title>
        <authorList>
            <person name="Pinder M.I.M."/>
            <person name="Kourtchenko O."/>
            <person name="Robertson E.K."/>
            <person name="Larsson T."/>
            <person name="Maumus F."/>
            <person name="Osuna-Cruz C.M."/>
            <person name="Vancaester E."/>
            <person name="Stenow R."/>
            <person name="Vandepoele K."/>
            <person name="Ploug H."/>
            <person name="Bruchert V."/>
            <person name="Godhe A."/>
            <person name="Topel M."/>
        </authorList>
    </citation>
    <scope>NUCLEOTIDE SEQUENCE</scope>
    <source>
        <strain evidence="4">R05AC</strain>
    </source>
</reference>
<dbReference type="PANTHER" id="PTHR10653:SF0">
    <property type="entry name" value="F-ACTIN-CAPPING PROTEIN SUBUNIT ALPHA"/>
    <property type="match status" value="1"/>
</dbReference>